<accession>A0A0R3R6T8</accession>
<evidence type="ECO:0000313" key="1">
    <source>
        <dbReference type="EMBL" id="VDO46643.1"/>
    </source>
</evidence>
<evidence type="ECO:0000313" key="3">
    <source>
        <dbReference type="WBParaSite" id="BTMF_0001573601-mRNA-1"/>
    </source>
</evidence>
<reference evidence="3" key="1">
    <citation type="submission" date="2017-02" db="UniProtKB">
        <authorList>
            <consortium name="WormBaseParasite"/>
        </authorList>
    </citation>
    <scope>IDENTIFICATION</scope>
</reference>
<gene>
    <name evidence="1" type="ORF">BTMF_LOCUS13724</name>
</gene>
<dbReference type="WBParaSite" id="BTMF_0001573601-mRNA-1">
    <property type="protein sequence ID" value="BTMF_0001573601-mRNA-1"/>
    <property type="gene ID" value="BTMF_0001573601"/>
</dbReference>
<protein>
    <submittedName>
        <fullName evidence="1 3">Uncharacterized protein</fullName>
    </submittedName>
</protein>
<reference evidence="1 2" key="2">
    <citation type="submission" date="2018-11" db="EMBL/GenBank/DDBJ databases">
        <authorList>
            <consortium name="Pathogen Informatics"/>
        </authorList>
    </citation>
    <scope>NUCLEOTIDE SEQUENCE [LARGE SCALE GENOMIC DNA]</scope>
</reference>
<dbReference type="AlphaFoldDB" id="A0A0R3R6T8"/>
<proteinExistence type="predicted"/>
<dbReference type="Proteomes" id="UP000280834">
    <property type="component" value="Unassembled WGS sequence"/>
</dbReference>
<keyword evidence="2" id="KW-1185">Reference proteome</keyword>
<sequence length="64" mass="7347">MNIMLISKTYCANDNAIPIYGFRRKFSTLITRQMSTNCEASCRRNSDFPRDAALSIFFCEIVSN</sequence>
<dbReference type="EMBL" id="UZAG01020403">
    <property type="protein sequence ID" value="VDO46643.1"/>
    <property type="molecule type" value="Genomic_DNA"/>
</dbReference>
<organism evidence="3">
    <name type="scientific">Brugia timori</name>
    <dbReference type="NCBI Taxonomy" id="42155"/>
    <lineage>
        <taxon>Eukaryota</taxon>
        <taxon>Metazoa</taxon>
        <taxon>Ecdysozoa</taxon>
        <taxon>Nematoda</taxon>
        <taxon>Chromadorea</taxon>
        <taxon>Rhabditida</taxon>
        <taxon>Spirurina</taxon>
        <taxon>Spiruromorpha</taxon>
        <taxon>Filarioidea</taxon>
        <taxon>Onchocercidae</taxon>
        <taxon>Brugia</taxon>
    </lineage>
</organism>
<evidence type="ECO:0000313" key="2">
    <source>
        <dbReference type="Proteomes" id="UP000280834"/>
    </source>
</evidence>
<name>A0A0R3R6T8_9BILA</name>